<dbReference type="PANTHER" id="PTHR23140">
    <property type="entry name" value="RNA PROCESSING PROTEIN LD23810P"/>
    <property type="match status" value="1"/>
</dbReference>
<evidence type="ECO:0000259" key="6">
    <source>
        <dbReference type="PROSITE" id="PS51391"/>
    </source>
</evidence>
<feature type="non-terminal residue" evidence="7">
    <location>
        <position position="1"/>
    </location>
</feature>
<dbReference type="PANTHER" id="PTHR23140:SF0">
    <property type="entry name" value="U2 SNRNP-ASSOCIATED SURP MOTIF-CONTAINING PROTEIN"/>
    <property type="match status" value="1"/>
</dbReference>
<evidence type="ECO:0000259" key="5">
    <source>
        <dbReference type="PROSITE" id="PS50128"/>
    </source>
</evidence>
<dbReference type="Gene3D" id="1.10.10.790">
    <property type="entry name" value="Surp module"/>
    <property type="match status" value="1"/>
</dbReference>
<dbReference type="InterPro" id="IPR012677">
    <property type="entry name" value="Nucleotide-bd_a/b_plait_sf"/>
</dbReference>
<keyword evidence="8" id="KW-1185">Reference proteome</keyword>
<dbReference type="CDD" id="cd12223">
    <property type="entry name" value="RRM_SR140"/>
    <property type="match status" value="1"/>
</dbReference>
<accession>A0A6G0Z1I5</accession>
<reference evidence="7 8" key="1">
    <citation type="submission" date="2019-08" db="EMBL/GenBank/DDBJ databases">
        <title>Whole genome of Aphis craccivora.</title>
        <authorList>
            <person name="Voronova N.V."/>
            <person name="Shulinski R.S."/>
            <person name="Bandarenka Y.V."/>
            <person name="Zhorov D.G."/>
            <person name="Warner D."/>
        </authorList>
    </citation>
    <scope>NUCLEOTIDE SEQUENCE [LARGE SCALE GENOMIC DNA]</scope>
    <source>
        <strain evidence="7">180601</strain>
        <tissue evidence="7">Whole Body</tissue>
    </source>
</reference>
<dbReference type="SMART" id="SM00360">
    <property type="entry name" value="RRM"/>
    <property type="match status" value="1"/>
</dbReference>
<feature type="domain" description="CID" evidence="6">
    <location>
        <begin position="453"/>
        <end position="598"/>
    </location>
</feature>
<feature type="domain" description="RRM" evidence="4">
    <location>
        <begin position="181"/>
        <end position="262"/>
    </location>
</feature>
<dbReference type="InterPro" id="IPR006569">
    <property type="entry name" value="CID_dom"/>
</dbReference>
<evidence type="ECO:0000259" key="4">
    <source>
        <dbReference type="PROSITE" id="PS50102"/>
    </source>
</evidence>
<dbReference type="SMART" id="SM00648">
    <property type="entry name" value="SWAP"/>
    <property type="match status" value="1"/>
</dbReference>
<dbReference type="Proteomes" id="UP000478052">
    <property type="component" value="Unassembled WGS sequence"/>
</dbReference>
<dbReference type="PROSITE" id="PS51391">
    <property type="entry name" value="CID"/>
    <property type="match status" value="1"/>
</dbReference>
<dbReference type="SUPFAM" id="SSF109905">
    <property type="entry name" value="Surp module (SWAP domain)"/>
    <property type="match status" value="1"/>
</dbReference>
<dbReference type="GO" id="GO:0003723">
    <property type="term" value="F:RNA binding"/>
    <property type="evidence" value="ECO:0007669"/>
    <property type="project" value="UniProtKB-UniRule"/>
</dbReference>
<sequence length="941" mass="108983">FIAEQKLKAFSIGAMGKTQPSKKELNEQKKKEEEHAAAQAFEEFVATFQNEGKKNSKVWVKAGTYDAGKRQEDTREKGKLYKPQARGNADSDKADDLSRFMGERKNERMLTKKKKEGEKKKSNLELFKEELKMIQEEREERHKFKGVLQKTIEDPEIKSNLIMVEPDEIKGSFDSGDPNTTNLYLGNLNPKITEAQLMEVFGKYGPLASIKIMWPRSDEEKARGRNCGFVAYMSRKDGERALKNLNGKDVMSYEMKMGWGKSVPIPPHPIFIPPALLAITLPPPLSGLPFNAQPILSQKEKKNHGRMRQDGGYFDRSQPVEKYKRDLQIIRRCSLCYRCQPAEAKNLLMLIHHMIEFVIREGPLFEAMIMNKELNNPMFQFLFDNCSPTHIYYRWKLFSMLQGDSTKEWRTDEFRMFKNGSIWRPPPMNPYTVGMPEELVPEEDLVTRTKGTLSVSQRERFEELIRNMTPERLKVAEVMVFCVEHSDAVEEICDCIQESLSNATTALHKKVARLYLISDVLHNCSLKVINATQFRRGFETRLIPIMEEALKTYKSLDSQSQADGFKHRVMQIFRAWEDWDIYPKEFLFRCQNTFLGLSINEIPQELINSSEELQYNTNSKSIDDSENIDGAPLSDPENLDNEDLDGIPLDGATLLKHAYDDTPPGDTDIDGIPLLDDTNDDMGSATLAGESVGKNIKAAAFVPSRWETVDPHEAEEQAMTTSKWEMLERENKNYNSESIDQDSPDDDFNETRENTDDRRAKLREVEVKVMQYQDELESGKRALKGGWNIYQQVEHYRRKLLKKVQKSPEKELKLEKDKKDKDKINKRVSPDEDYRDGKKKKRSRSPSNSPAYSKWSSHSIRSDSLSPPSRKRPNSPQRNNKKTRISPIDSPRSLSRRRDRERDERHNYRHKRSHSRSPHRHHVHTPPSSMSHTSRKHKHKY</sequence>
<feature type="region of interest" description="Disordered" evidence="3">
    <location>
        <begin position="801"/>
        <end position="941"/>
    </location>
</feature>
<feature type="region of interest" description="Disordered" evidence="3">
    <location>
        <begin position="619"/>
        <end position="643"/>
    </location>
</feature>
<dbReference type="GO" id="GO:0005634">
    <property type="term" value="C:nucleus"/>
    <property type="evidence" value="ECO:0007669"/>
    <property type="project" value="TreeGrafter"/>
</dbReference>
<comment type="caution">
    <text evidence="7">The sequence shown here is derived from an EMBL/GenBank/DDBJ whole genome shotgun (WGS) entry which is preliminary data.</text>
</comment>
<dbReference type="InterPro" id="IPR000061">
    <property type="entry name" value="Surp"/>
</dbReference>
<dbReference type="AlphaFoldDB" id="A0A6G0Z1I5"/>
<dbReference type="SUPFAM" id="SSF54928">
    <property type="entry name" value="RNA-binding domain, RBD"/>
    <property type="match status" value="1"/>
</dbReference>
<proteinExistence type="predicted"/>
<feature type="compositionally biased region" description="Polar residues" evidence="3">
    <location>
        <begin position="854"/>
        <end position="867"/>
    </location>
</feature>
<dbReference type="Pfam" id="PF01805">
    <property type="entry name" value="Surp"/>
    <property type="match status" value="1"/>
</dbReference>
<name>A0A6G0Z1I5_APHCR</name>
<feature type="compositionally biased region" description="Basic and acidic residues" evidence="3">
    <location>
        <begin position="749"/>
        <end position="759"/>
    </location>
</feature>
<dbReference type="OrthoDB" id="377209at2759"/>
<dbReference type="Gene3D" id="3.30.70.330">
    <property type="match status" value="1"/>
</dbReference>
<dbReference type="EMBL" id="VUJU01001735">
    <property type="protein sequence ID" value="KAF0764037.1"/>
    <property type="molecule type" value="Genomic_DNA"/>
</dbReference>
<feature type="compositionally biased region" description="Acidic residues" evidence="3">
    <location>
        <begin position="739"/>
        <end position="748"/>
    </location>
</feature>
<feature type="compositionally biased region" description="Basic and acidic residues" evidence="3">
    <location>
        <begin position="21"/>
        <end position="36"/>
    </location>
</feature>
<feature type="compositionally biased region" description="Basic residues" evidence="3">
    <location>
        <begin position="907"/>
        <end position="924"/>
    </location>
</feature>
<dbReference type="InterPro" id="IPR051485">
    <property type="entry name" value="SR-CTD_assoc_factor"/>
</dbReference>
<feature type="compositionally biased region" description="Basic and acidic residues" evidence="3">
    <location>
        <begin position="806"/>
        <end position="836"/>
    </location>
</feature>
<dbReference type="Pfam" id="PF04818">
    <property type="entry name" value="CID"/>
    <property type="match status" value="1"/>
</dbReference>
<dbReference type="Pfam" id="PF00076">
    <property type="entry name" value="RRM_1"/>
    <property type="match status" value="1"/>
</dbReference>
<evidence type="ECO:0000313" key="7">
    <source>
        <dbReference type="EMBL" id="KAF0764037.1"/>
    </source>
</evidence>
<dbReference type="PROSITE" id="PS50128">
    <property type="entry name" value="SURP"/>
    <property type="match status" value="1"/>
</dbReference>
<dbReference type="SUPFAM" id="SSF48464">
    <property type="entry name" value="ENTH/VHS domain"/>
    <property type="match status" value="1"/>
</dbReference>
<dbReference type="InterPro" id="IPR035009">
    <property type="entry name" value="SR140_RRM"/>
</dbReference>
<dbReference type="SMART" id="SM00582">
    <property type="entry name" value="RPR"/>
    <property type="match status" value="1"/>
</dbReference>
<evidence type="ECO:0000313" key="8">
    <source>
        <dbReference type="Proteomes" id="UP000478052"/>
    </source>
</evidence>
<dbReference type="CDD" id="cd21370">
    <property type="entry name" value="cwf21_SR140"/>
    <property type="match status" value="1"/>
</dbReference>
<dbReference type="InterPro" id="IPR008942">
    <property type="entry name" value="ENTH_VHS"/>
</dbReference>
<feature type="compositionally biased region" description="Basic and acidic residues" evidence="3">
    <location>
        <begin position="896"/>
        <end position="906"/>
    </location>
</feature>
<organism evidence="7 8">
    <name type="scientific">Aphis craccivora</name>
    <name type="common">Cowpea aphid</name>
    <dbReference type="NCBI Taxonomy" id="307492"/>
    <lineage>
        <taxon>Eukaryota</taxon>
        <taxon>Metazoa</taxon>
        <taxon>Ecdysozoa</taxon>
        <taxon>Arthropoda</taxon>
        <taxon>Hexapoda</taxon>
        <taxon>Insecta</taxon>
        <taxon>Pterygota</taxon>
        <taxon>Neoptera</taxon>
        <taxon>Paraneoptera</taxon>
        <taxon>Hemiptera</taxon>
        <taxon>Sternorrhyncha</taxon>
        <taxon>Aphidomorpha</taxon>
        <taxon>Aphidoidea</taxon>
        <taxon>Aphididae</taxon>
        <taxon>Aphidini</taxon>
        <taxon>Aphis</taxon>
        <taxon>Aphis</taxon>
    </lineage>
</organism>
<feature type="domain" description="SURP motif" evidence="5">
    <location>
        <begin position="350"/>
        <end position="393"/>
    </location>
</feature>
<gene>
    <name evidence="7" type="ORF">FWK35_00001934</name>
</gene>
<keyword evidence="1 2" id="KW-0694">RNA-binding</keyword>
<feature type="region of interest" description="Disordered" evidence="3">
    <location>
        <begin position="13"/>
        <end position="36"/>
    </location>
</feature>
<dbReference type="InterPro" id="IPR047488">
    <property type="entry name" value="SR140_cwf21"/>
</dbReference>
<feature type="compositionally biased region" description="Basic residues" evidence="3">
    <location>
        <begin position="869"/>
        <end position="884"/>
    </location>
</feature>
<dbReference type="PROSITE" id="PS50102">
    <property type="entry name" value="RRM"/>
    <property type="match status" value="1"/>
</dbReference>
<dbReference type="Pfam" id="PF08312">
    <property type="entry name" value="cwf21"/>
    <property type="match status" value="1"/>
</dbReference>
<dbReference type="Gene3D" id="1.25.40.90">
    <property type="match status" value="1"/>
</dbReference>
<dbReference type="GO" id="GO:0006396">
    <property type="term" value="P:RNA processing"/>
    <property type="evidence" value="ECO:0007669"/>
    <property type="project" value="InterPro"/>
</dbReference>
<dbReference type="Gene3D" id="6.10.140.420">
    <property type="match status" value="1"/>
</dbReference>
<feature type="region of interest" description="Disordered" evidence="3">
    <location>
        <begin position="735"/>
        <end position="759"/>
    </location>
</feature>
<feature type="region of interest" description="Disordered" evidence="3">
    <location>
        <begin position="67"/>
        <end position="95"/>
    </location>
</feature>
<evidence type="ECO:0000256" key="2">
    <source>
        <dbReference type="PROSITE-ProRule" id="PRU00176"/>
    </source>
</evidence>
<dbReference type="InterPro" id="IPR013170">
    <property type="entry name" value="mRNA_splic_Cwf21_dom"/>
</dbReference>
<dbReference type="InterPro" id="IPR035979">
    <property type="entry name" value="RBD_domain_sf"/>
</dbReference>
<evidence type="ECO:0000256" key="3">
    <source>
        <dbReference type="SAM" id="MobiDB-lite"/>
    </source>
</evidence>
<dbReference type="SMART" id="SM01115">
    <property type="entry name" value="cwf21"/>
    <property type="match status" value="1"/>
</dbReference>
<dbReference type="InterPro" id="IPR000504">
    <property type="entry name" value="RRM_dom"/>
</dbReference>
<feature type="compositionally biased region" description="Basic and acidic residues" evidence="3">
    <location>
        <begin position="67"/>
        <end position="79"/>
    </location>
</feature>
<evidence type="ECO:0000256" key="1">
    <source>
        <dbReference type="ARBA" id="ARBA00022884"/>
    </source>
</evidence>
<dbReference type="FunFam" id="3.30.70.330:FF:000177">
    <property type="entry name" value="U2 snRNP-associated SURP motif-containing protein-like isoform X2"/>
    <property type="match status" value="1"/>
</dbReference>
<protein>
    <submittedName>
        <fullName evidence="7">U2 snRNP-associated SURP motif-containing protein</fullName>
    </submittedName>
</protein>
<dbReference type="InterPro" id="IPR035967">
    <property type="entry name" value="SWAP/Surp_sf"/>
</dbReference>